<dbReference type="PROSITE" id="PS50106">
    <property type="entry name" value="PDZ"/>
    <property type="match status" value="1"/>
</dbReference>
<dbReference type="Pfam" id="PF17820">
    <property type="entry name" value="PDZ_6"/>
    <property type="match status" value="1"/>
</dbReference>
<dbReference type="Gene3D" id="2.30.42.10">
    <property type="match status" value="1"/>
</dbReference>
<dbReference type="InterPro" id="IPR036034">
    <property type="entry name" value="PDZ_sf"/>
</dbReference>
<dbReference type="SMART" id="SM00228">
    <property type="entry name" value="PDZ"/>
    <property type="match status" value="1"/>
</dbReference>
<proteinExistence type="predicted"/>
<evidence type="ECO:0000313" key="3">
    <source>
        <dbReference type="Proteomes" id="UP000198598"/>
    </source>
</evidence>
<dbReference type="Pfam" id="PF13650">
    <property type="entry name" value="Asp_protease_2"/>
    <property type="match status" value="1"/>
</dbReference>
<dbReference type="InterPro" id="IPR001478">
    <property type="entry name" value="PDZ"/>
</dbReference>
<keyword evidence="3" id="KW-1185">Reference proteome</keyword>
<accession>A0A1I2DNF8</accession>
<dbReference type="GO" id="GO:0008233">
    <property type="term" value="F:peptidase activity"/>
    <property type="evidence" value="ECO:0007669"/>
    <property type="project" value="UniProtKB-KW"/>
</dbReference>
<reference evidence="2 3" key="1">
    <citation type="submission" date="2016-10" db="EMBL/GenBank/DDBJ databases">
        <authorList>
            <person name="de Groot N.N."/>
        </authorList>
    </citation>
    <scope>NUCLEOTIDE SEQUENCE [LARGE SCALE GENOMIC DNA]</scope>
    <source>
        <strain evidence="2 3">DSM 26130</strain>
    </source>
</reference>
<dbReference type="RefSeq" id="WP_093832852.1">
    <property type="nucleotide sequence ID" value="NZ_FOLQ01000020.1"/>
</dbReference>
<dbReference type="EMBL" id="FOLQ01000020">
    <property type="protein sequence ID" value="SFE82046.1"/>
    <property type="molecule type" value="Genomic_DNA"/>
</dbReference>
<protein>
    <submittedName>
        <fullName evidence="2">Aspartyl protease</fullName>
    </submittedName>
</protein>
<feature type="domain" description="PDZ" evidence="1">
    <location>
        <begin position="313"/>
        <end position="360"/>
    </location>
</feature>
<dbReference type="InterPro" id="IPR041489">
    <property type="entry name" value="PDZ_6"/>
</dbReference>
<keyword evidence="2" id="KW-0645">Protease</keyword>
<gene>
    <name evidence="2" type="ORF">SAMN05216167_1202</name>
</gene>
<dbReference type="AlphaFoldDB" id="A0A1I2DNF8"/>
<dbReference type="OrthoDB" id="5580718at2"/>
<sequence length="402" mass="44724">MMNLLKMLVGMLLLQGLLSCSLMKGYRALSIVRSGKATQKSFYAEIPFQERMGNILIPVTIGQQTYSYIFDSGAHFSLTDSIRKLNQFKQKLTVQLGSANQSKSTVAVTQIDKLEAAGLAFKKVGAFVLDFNQAPRIRCLTNGGLFGSSVIRKYVWQVDYNRKKIIATDQLSKLHLADNTIRIPVSLDKRGYPFIHLQVNGQPVRFLFDLGFGGLLSLPEVTAQQYVRGPIIERAGIGSEGAHGSLQETMKFALLDSVRLNQLVWYNVAISYAKSNNYPLVGAELAKYYLITMDFRNKALYLSPLANHPFKPEGFTHFGLSLSYQAGKVIVEAVYGSSPAQQAGIQVGDEITAIDGQKISYSTYCECFFTSNDQLATAKRIELTIRNQGTERTVELVKRRLL</sequence>
<dbReference type="STRING" id="662367.SAMN05216167_1202"/>
<name>A0A1I2DNF8_9BACT</name>
<keyword evidence="2" id="KW-0378">Hydrolase</keyword>
<dbReference type="SUPFAM" id="SSF50156">
    <property type="entry name" value="PDZ domain-like"/>
    <property type="match status" value="1"/>
</dbReference>
<dbReference type="InterPro" id="IPR021109">
    <property type="entry name" value="Peptidase_aspartic_dom_sf"/>
</dbReference>
<evidence type="ECO:0000313" key="2">
    <source>
        <dbReference type="EMBL" id="SFE82046.1"/>
    </source>
</evidence>
<dbReference type="GO" id="GO:0006508">
    <property type="term" value="P:proteolysis"/>
    <property type="evidence" value="ECO:0007669"/>
    <property type="project" value="UniProtKB-KW"/>
</dbReference>
<dbReference type="PROSITE" id="PS51257">
    <property type="entry name" value="PROKAR_LIPOPROTEIN"/>
    <property type="match status" value="1"/>
</dbReference>
<organism evidence="2 3">
    <name type="scientific">Spirosoma endophyticum</name>
    <dbReference type="NCBI Taxonomy" id="662367"/>
    <lineage>
        <taxon>Bacteria</taxon>
        <taxon>Pseudomonadati</taxon>
        <taxon>Bacteroidota</taxon>
        <taxon>Cytophagia</taxon>
        <taxon>Cytophagales</taxon>
        <taxon>Cytophagaceae</taxon>
        <taxon>Spirosoma</taxon>
    </lineage>
</organism>
<evidence type="ECO:0000259" key="1">
    <source>
        <dbReference type="PROSITE" id="PS50106"/>
    </source>
</evidence>
<dbReference type="Gene3D" id="2.40.70.10">
    <property type="entry name" value="Acid Proteases"/>
    <property type="match status" value="2"/>
</dbReference>
<dbReference type="Proteomes" id="UP000198598">
    <property type="component" value="Unassembled WGS sequence"/>
</dbReference>